<name>A0ABP9SL04_9ACTN</name>
<reference evidence="2" key="1">
    <citation type="journal article" date="2019" name="Int. J. Syst. Evol. Microbiol.">
        <title>The Global Catalogue of Microorganisms (GCM) 10K type strain sequencing project: providing services to taxonomists for standard genome sequencing and annotation.</title>
        <authorList>
            <consortium name="The Broad Institute Genomics Platform"/>
            <consortium name="The Broad Institute Genome Sequencing Center for Infectious Disease"/>
            <person name="Wu L."/>
            <person name="Ma J."/>
        </authorList>
    </citation>
    <scope>NUCLEOTIDE SEQUENCE [LARGE SCALE GENOMIC DNA]</scope>
    <source>
        <strain evidence="2">JCM 18304</strain>
    </source>
</reference>
<comment type="caution">
    <text evidence="1">The sequence shown here is derived from an EMBL/GenBank/DDBJ whole genome shotgun (WGS) entry which is preliminary data.</text>
</comment>
<organism evidence="1 2">
    <name type="scientific">Rugosimonospora acidiphila</name>
    <dbReference type="NCBI Taxonomy" id="556531"/>
    <lineage>
        <taxon>Bacteria</taxon>
        <taxon>Bacillati</taxon>
        <taxon>Actinomycetota</taxon>
        <taxon>Actinomycetes</taxon>
        <taxon>Micromonosporales</taxon>
        <taxon>Micromonosporaceae</taxon>
        <taxon>Rugosimonospora</taxon>
    </lineage>
</organism>
<accession>A0ABP9SL04</accession>
<gene>
    <name evidence="1" type="ORF">GCM10023322_65620</name>
</gene>
<dbReference type="Proteomes" id="UP001501570">
    <property type="component" value="Unassembled WGS sequence"/>
</dbReference>
<dbReference type="EMBL" id="BAABJQ010000026">
    <property type="protein sequence ID" value="GAA5196518.1"/>
    <property type="molecule type" value="Genomic_DNA"/>
</dbReference>
<evidence type="ECO:0000313" key="1">
    <source>
        <dbReference type="EMBL" id="GAA5196518.1"/>
    </source>
</evidence>
<proteinExistence type="predicted"/>
<protein>
    <recommendedName>
        <fullName evidence="3">DUF839 domain-containing protein</fullName>
    </recommendedName>
</protein>
<keyword evidence="2" id="KW-1185">Reference proteome</keyword>
<sequence length="72" mass="7818">MTPSGTIANLAKVIAPLDLRHWDPDDFPRPGPTGASELAGACFTADGKHLFVNVQYPGLTCVITGPWQRRDR</sequence>
<evidence type="ECO:0008006" key="3">
    <source>
        <dbReference type="Google" id="ProtNLM"/>
    </source>
</evidence>
<evidence type="ECO:0000313" key="2">
    <source>
        <dbReference type="Proteomes" id="UP001501570"/>
    </source>
</evidence>